<evidence type="ECO:0000313" key="3">
    <source>
        <dbReference type="Proteomes" id="UP000276133"/>
    </source>
</evidence>
<sequence length="121" mass="13521">MSLSLSCSSLFSIFSLSMAAFSKGFSSNGTSTTLFFSNTLGPDFLDPFNSKTSLRRWPTRRSPMKIIFEAGGPRQKFEISKREAALKALEDLRNTDDSQSIASDDNDADFLNDHNFLDEFD</sequence>
<gene>
    <name evidence="2" type="ORF">BpHYR1_009751</name>
</gene>
<name>A0A3M7SBK4_BRAPC</name>
<accession>A0A3M7SBK4</accession>
<protein>
    <submittedName>
        <fullName evidence="2">Uncharacterized protein</fullName>
    </submittedName>
</protein>
<evidence type="ECO:0000256" key="1">
    <source>
        <dbReference type="SAM" id="SignalP"/>
    </source>
</evidence>
<proteinExistence type="predicted"/>
<feature type="chain" id="PRO_5018090992" evidence="1">
    <location>
        <begin position="20"/>
        <end position="121"/>
    </location>
</feature>
<evidence type="ECO:0000313" key="2">
    <source>
        <dbReference type="EMBL" id="RNA33161.1"/>
    </source>
</evidence>
<dbReference type="EMBL" id="REGN01001678">
    <property type="protein sequence ID" value="RNA33161.1"/>
    <property type="molecule type" value="Genomic_DNA"/>
</dbReference>
<feature type="signal peptide" evidence="1">
    <location>
        <begin position="1"/>
        <end position="19"/>
    </location>
</feature>
<dbReference type="Proteomes" id="UP000276133">
    <property type="component" value="Unassembled WGS sequence"/>
</dbReference>
<comment type="caution">
    <text evidence="2">The sequence shown here is derived from an EMBL/GenBank/DDBJ whole genome shotgun (WGS) entry which is preliminary data.</text>
</comment>
<reference evidence="2 3" key="1">
    <citation type="journal article" date="2018" name="Sci. Rep.">
        <title>Genomic signatures of local adaptation to the degree of environmental predictability in rotifers.</title>
        <authorList>
            <person name="Franch-Gras L."/>
            <person name="Hahn C."/>
            <person name="Garcia-Roger E.M."/>
            <person name="Carmona M.J."/>
            <person name="Serra M."/>
            <person name="Gomez A."/>
        </authorList>
    </citation>
    <scope>NUCLEOTIDE SEQUENCE [LARGE SCALE GENOMIC DNA]</scope>
    <source>
        <strain evidence="2">HYR1</strain>
    </source>
</reference>
<organism evidence="2 3">
    <name type="scientific">Brachionus plicatilis</name>
    <name type="common">Marine rotifer</name>
    <name type="synonym">Brachionus muelleri</name>
    <dbReference type="NCBI Taxonomy" id="10195"/>
    <lineage>
        <taxon>Eukaryota</taxon>
        <taxon>Metazoa</taxon>
        <taxon>Spiralia</taxon>
        <taxon>Gnathifera</taxon>
        <taxon>Rotifera</taxon>
        <taxon>Eurotatoria</taxon>
        <taxon>Monogononta</taxon>
        <taxon>Pseudotrocha</taxon>
        <taxon>Ploima</taxon>
        <taxon>Brachionidae</taxon>
        <taxon>Brachionus</taxon>
    </lineage>
</organism>
<keyword evidence="3" id="KW-1185">Reference proteome</keyword>
<dbReference type="AlphaFoldDB" id="A0A3M7SBK4"/>
<keyword evidence="1" id="KW-0732">Signal</keyword>